<protein>
    <recommendedName>
        <fullName evidence="4">DUF4369 domain-containing protein</fullName>
    </recommendedName>
</protein>
<accession>A0ABS5VPY0</accession>
<dbReference type="RefSeq" id="WP_254153471.1">
    <property type="nucleotide sequence ID" value="NZ_JAHESD010000016.1"/>
</dbReference>
<comment type="caution">
    <text evidence="2">The sequence shown here is derived from an EMBL/GenBank/DDBJ whole genome shotgun (WGS) entry which is preliminary data.</text>
</comment>
<keyword evidence="1" id="KW-0732">Signal</keyword>
<organism evidence="2 3">
    <name type="scientific">Chryseosolibacter indicus</name>
    <dbReference type="NCBI Taxonomy" id="2782351"/>
    <lineage>
        <taxon>Bacteria</taxon>
        <taxon>Pseudomonadati</taxon>
        <taxon>Bacteroidota</taxon>
        <taxon>Cytophagia</taxon>
        <taxon>Cytophagales</taxon>
        <taxon>Chryseotaleaceae</taxon>
        <taxon>Chryseosolibacter</taxon>
    </lineage>
</organism>
<feature type="signal peptide" evidence="1">
    <location>
        <begin position="1"/>
        <end position="19"/>
    </location>
</feature>
<reference evidence="2 3" key="1">
    <citation type="submission" date="2021-05" db="EMBL/GenBank/DDBJ databases">
        <title>A Polyphasic approach of four new species of the genus Ohtaekwangia: Ohtaekwangia histidinii sp. nov., Ohtaekwangia cretensis sp. nov., Ohtaekwangia indiensis sp. nov., Ohtaekwangia reichenbachii sp. nov. from diverse environment.</title>
        <authorList>
            <person name="Octaviana S."/>
        </authorList>
    </citation>
    <scope>NUCLEOTIDE SEQUENCE [LARGE SCALE GENOMIC DNA]</scope>
    <source>
        <strain evidence="2 3">PWU20</strain>
    </source>
</reference>
<proteinExistence type="predicted"/>
<evidence type="ECO:0000313" key="2">
    <source>
        <dbReference type="EMBL" id="MBT1703510.1"/>
    </source>
</evidence>
<keyword evidence="3" id="KW-1185">Reference proteome</keyword>
<evidence type="ECO:0000256" key="1">
    <source>
        <dbReference type="SAM" id="SignalP"/>
    </source>
</evidence>
<evidence type="ECO:0008006" key="4">
    <source>
        <dbReference type="Google" id="ProtNLM"/>
    </source>
</evidence>
<name>A0ABS5VPY0_9BACT</name>
<dbReference type="Proteomes" id="UP000772618">
    <property type="component" value="Unassembled WGS sequence"/>
</dbReference>
<sequence length="208" mass="23170">MKTLFLALLLSNVLFQLSAQDYLSTQGTTLPGTVYLTDGKTVSGKVSYNSSTVFIQPEGSQVVSYSAAEVTGFGLQNGGGEFLSIASGKKGRYAFYETVSSKNPKFMLVSNANSIDKRGKEKDENGIKIVTRYYFYASDEKQLVDADLKDVADFLKTRCEGISTAITEYKDKNYHYGPLASKDEIKRKLLRIVDDYVNNRCTYVPKDY</sequence>
<feature type="chain" id="PRO_5046386293" description="DUF4369 domain-containing protein" evidence="1">
    <location>
        <begin position="20"/>
        <end position="208"/>
    </location>
</feature>
<evidence type="ECO:0000313" key="3">
    <source>
        <dbReference type="Proteomes" id="UP000772618"/>
    </source>
</evidence>
<gene>
    <name evidence="2" type="ORF">KK060_09485</name>
</gene>
<dbReference type="EMBL" id="JAHESD010000016">
    <property type="protein sequence ID" value="MBT1703510.1"/>
    <property type="molecule type" value="Genomic_DNA"/>
</dbReference>